<keyword evidence="3 14" id="KW-0813">Transport</keyword>
<evidence type="ECO:0000259" key="18">
    <source>
        <dbReference type="SMART" id="SM00965"/>
    </source>
</evidence>
<dbReference type="InterPro" id="IPR010917">
    <property type="entry name" value="TonB_rcpt_CS"/>
</dbReference>
<evidence type="ECO:0000256" key="6">
    <source>
        <dbReference type="ARBA" id="ARBA00022692"/>
    </source>
</evidence>
<dbReference type="Pfam" id="PF07660">
    <property type="entry name" value="STN"/>
    <property type="match status" value="1"/>
</dbReference>
<organism evidence="19 20">
    <name type="scientific">Nitrobacter winogradskyi</name>
    <name type="common">Nitrobacter agilis</name>
    <dbReference type="NCBI Taxonomy" id="913"/>
    <lineage>
        <taxon>Bacteria</taxon>
        <taxon>Pseudomonadati</taxon>
        <taxon>Pseudomonadota</taxon>
        <taxon>Alphaproteobacteria</taxon>
        <taxon>Hyphomicrobiales</taxon>
        <taxon>Nitrobacteraceae</taxon>
        <taxon>Nitrobacter</taxon>
    </lineage>
</organism>
<dbReference type="OrthoDB" id="8137315at2"/>
<dbReference type="Gene3D" id="2.170.130.10">
    <property type="entry name" value="TonB-dependent receptor, plug domain"/>
    <property type="match status" value="1"/>
</dbReference>
<keyword evidence="4 14" id="KW-1134">Transmembrane beta strand</keyword>
<evidence type="ECO:0000256" key="13">
    <source>
        <dbReference type="ARBA" id="ARBA00023237"/>
    </source>
</evidence>
<keyword evidence="12" id="KW-0675">Receptor</keyword>
<comment type="similarity">
    <text evidence="2 14 16">Belongs to the TonB-dependent receptor family.</text>
</comment>
<evidence type="ECO:0000256" key="11">
    <source>
        <dbReference type="ARBA" id="ARBA00023136"/>
    </source>
</evidence>
<dbReference type="InterPro" id="IPR000531">
    <property type="entry name" value="Beta-barrel_TonB"/>
</dbReference>
<evidence type="ECO:0000256" key="8">
    <source>
        <dbReference type="ARBA" id="ARBA00023004"/>
    </source>
</evidence>
<evidence type="ECO:0000313" key="20">
    <source>
        <dbReference type="Proteomes" id="UP000318825"/>
    </source>
</evidence>
<feature type="signal peptide" evidence="17">
    <location>
        <begin position="1"/>
        <end position="32"/>
    </location>
</feature>
<evidence type="ECO:0000256" key="5">
    <source>
        <dbReference type="ARBA" id="ARBA00022496"/>
    </source>
</evidence>
<gene>
    <name evidence="19" type="ORF">NWI01_33790</name>
</gene>
<dbReference type="GO" id="GO:0038023">
    <property type="term" value="F:signaling receptor activity"/>
    <property type="evidence" value="ECO:0007669"/>
    <property type="project" value="InterPro"/>
</dbReference>
<evidence type="ECO:0000313" key="19">
    <source>
        <dbReference type="EMBL" id="GEC17487.1"/>
    </source>
</evidence>
<dbReference type="GO" id="GO:0015344">
    <property type="term" value="F:siderophore uptake transmembrane transporter activity"/>
    <property type="evidence" value="ECO:0007669"/>
    <property type="project" value="TreeGrafter"/>
</dbReference>
<evidence type="ECO:0000256" key="1">
    <source>
        <dbReference type="ARBA" id="ARBA00004571"/>
    </source>
</evidence>
<dbReference type="InterPro" id="IPR012910">
    <property type="entry name" value="Plug_dom"/>
</dbReference>
<comment type="subcellular location">
    <subcellularLocation>
        <location evidence="1 14">Cell outer membrane</location>
        <topology evidence="1 14">Multi-pass membrane protein</topology>
    </subcellularLocation>
</comment>
<dbReference type="PROSITE" id="PS01156">
    <property type="entry name" value="TONB_DEPENDENT_REC_2"/>
    <property type="match status" value="1"/>
</dbReference>
<dbReference type="NCBIfam" id="TIGR01783">
    <property type="entry name" value="TonB-siderophor"/>
    <property type="match status" value="1"/>
</dbReference>
<dbReference type="InterPro" id="IPR037066">
    <property type="entry name" value="Plug_dom_sf"/>
</dbReference>
<keyword evidence="6 14" id="KW-0812">Transmembrane</keyword>
<keyword evidence="8" id="KW-0408">Iron</keyword>
<dbReference type="Pfam" id="PF07715">
    <property type="entry name" value="Plug"/>
    <property type="match status" value="1"/>
</dbReference>
<sequence length="824" mass="88992">MGRSKSGDRKRVVLATTLAITVAGSMSVAAQAQERMAPQSSVATRLFRFDIAAQPLPQALNEIGRTTGLAVIFTGSQPFNVTGRPVQGNLTPSQALAALLAGTGVTYRFTNPRTVTIDTGEQSGSVRGGSLPAGAISLDTIDVQGAGNPNSTMSLPPAYAGGQIARGGQLGMLGNRDMMDTPFNQTVYTRKLIENQQARILGDVLNNDPSVVKVFDSGGGFPRDQWFVRGVGANAQSVAFGGLFGIAQTQSGSMATEGIERVEVLKGASALLNGLPPSQLASLGTVNLVPKRAGDEPLIAFTPDYAMNSQAGGHLDVGQRFGDNKEFGIRFNGVYRSGDTPILNNSRETRVTAFGFDYRGETVRLSLDLGYQNQIMRGVREIIYLDSGVPIPRPPRNTANWGQPWQSYNSEHKYATTRGEWDINDSVTAYAAVGRSTIGVKTVENYMSVTDAAGTLLSAWYPSASIQYIQAATAEAGLRGRAEIGPVSHALALAAGWANEESGFEQNAGTPLPASNLYNPVYFPQPDFAPLGDPRHVPKNNRNENLGFALADTLSILNERVQLMLGIRHQNVKQMSFSTGASYDASALSPAAALIVKPWENVSLYANYMEALQAGAIAPRTSLNAGEVFTPYKTTQYEVGAKVDFGRIAMTLAAFTATRPTFALDPDTFIFGEVGKTRFQGIEMTAFGQATETIRFVGGVTLMDATLVETPDGINVGNRYGGIPKYRATLSMEWDTPFVDDLTLVAMGQYQSSTYFDDENIRKIGGWYRFDLNARYTIRQPGWKPIIVRATLRNVLDQSYWATTGYQLGLNEPRTFLLSTTFQF</sequence>
<accession>A0A4Y3WEP1</accession>
<evidence type="ECO:0000256" key="16">
    <source>
        <dbReference type="RuleBase" id="RU003357"/>
    </source>
</evidence>
<dbReference type="InterPro" id="IPR011662">
    <property type="entry name" value="Secretin/TonB_short_N"/>
</dbReference>
<feature type="chain" id="PRO_5021278470" evidence="17">
    <location>
        <begin position="33"/>
        <end position="824"/>
    </location>
</feature>
<evidence type="ECO:0000256" key="14">
    <source>
        <dbReference type="PROSITE-ProRule" id="PRU01360"/>
    </source>
</evidence>
<dbReference type="EMBL" id="BJNF01000112">
    <property type="protein sequence ID" value="GEC17487.1"/>
    <property type="molecule type" value="Genomic_DNA"/>
</dbReference>
<dbReference type="CDD" id="cd01347">
    <property type="entry name" value="ligand_gated_channel"/>
    <property type="match status" value="1"/>
</dbReference>
<dbReference type="InterPro" id="IPR036942">
    <property type="entry name" value="Beta-barrel_TonB_sf"/>
</dbReference>
<dbReference type="PANTHER" id="PTHR32552">
    <property type="entry name" value="FERRICHROME IRON RECEPTOR-RELATED"/>
    <property type="match status" value="1"/>
</dbReference>
<evidence type="ECO:0000256" key="3">
    <source>
        <dbReference type="ARBA" id="ARBA00022448"/>
    </source>
</evidence>
<dbReference type="PROSITE" id="PS52016">
    <property type="entry name" value="TONB_DEPENDENT_REC_3"/>
    <property type="match status" value="1"/>
</dbReference>
<protein>
    <submittedName>
        <fullName evidence="19">TonB dependent/Ligand-Gated channel TonB</fullName>
    </submittedName>
</protein>
<name>A0A4Y3WEP1_NITWI</name>
<evidence type="ECO:0000256" key="15">
    <source>
        <dbReference type="PROSITE-ProRule" id="PRU10144"/>
    </source>
</evidence>
<evidence type="ECO:0000256" key="17">
    <source>
        <dbReference type="SAM" id="SignalP"/>
    </source>
</evidence>
<evidence type="ECO:0000256" key="4">
    <source>
        <dbReference type="ARBA" id="ARBA00022452"/>
    </source>
</evidence>
<evidence type="ECO:0000256" key="12">
    <source>
        <dbReference type="ARBA" id="ARBA00023170"/>
    </source>
</evidence>
<dbReference type="Pfam" id="PF00593">
    <property type="entry name" value="TonB_dep_Rec_b-barrel"/>
    <property type="match status" value="1"/>
</dbReference>
<feature type="domain" description="Secretin/TonB short N-terminal" evidence="18">
    <location>
        <begin position="69"/>
        <end position="120"/>
    </location>
</feature>
<keyword evidence="9" id="KW-0406">Ion transport</keyword>
<feature type="short sequence motif" description="TonB C-terminal box" evidence="15">
    <location>
        <begin position="807"/>
        <end position="824"/>
    </location>
</feature>
<evidence type="ECO:0000256" key="9">
    <source>
        <dbReference type="ARBA" id="ARBA00023065"/>
    </source>
</evidence>
<keyword evidence="5" id="KW-0410">Iron transport</keyword>
<keyword evidence="10 16" id="KW-0798">TonB box</keyword>
<dbReference type="RefSeq" id="WP_141385229.1">
    <property type="nucleotide sequence ID" value="NZ_BJNF01000112.1"/>
</dbReference>
<dbReference type="AlphaFoldDB" id="A0A4Y3WEP1"/>
<keyword evidence="7 17" id="KW-0732">Signal</keyword>
<keyword evidence="13 14" id="KW-0998">Cell outer membrane</keyword>
<dbReference type="PANTHER" id="PTHR32552:SF82">
    <property type="entry name" value="FCUA PROTEIN"/>
    <property type="match status" value="1"/>
</dbReference>
<dbReference type="GO" id="GO:0015891">
    <property type="term" value="P:siderophore transport"/>
    <property type="evidence" value="ECO:0007669"/>
    <property type="project" value="InterPro"/>
</dbReference>
<dbReference type="SUPFAM" id="SSF56935">
    <property type="entry name" value="Porins"/>
    <property type="match status" value="1"/>
</dbReference>
<dbReference type="InterPro" id="IPR010105">
    <property type="entry name" value="TonB_sidphr_rcpt"/>
</dbReference>
<dbReference type="GO" id="GO:0009279">
    <property type="term" value="C:cell outer membrane"/>
    <property type="evidence" value="ECO:0007669"/>
    <property type="project" value="UniProtKB-SubCell"/>
</dbReference>
<comment type="caution">
    <text evidence="19">The sequence shown here is derived from an EMBL/GenBank/DDBJ whole genome shotgun (WGS) entry which is preliminary data.</text>
</comment>
<dbReference type="SMART" id="SM00965">
    <property type="entry name" value="STN"/>
    <property type="match status" value="1"/>
</dbReference>
<reference evidence="19 20" key="1">
    <citation type="submission" date="2019-06" db="EMBL/GenBank/DDBJ databases">
        <title>Whole genome shotgun sequence of Nitrobacter winogradskyi NBRC 14297.</title>
        <authorList>
            <person name="Hosoyama A."/>
            <person name="Uohara A."/>
            <person name="Ohji S."/>
            <person name="Ichikawa N."/>
        </authorList>
    </citation>
    <scope>NUCLEOTIDE SEQUENCE [LARGE SCALE GENOMIC DNA]</scope>
    <source>
        <strain evidence="19 20">NBRC 14297</strain>
    </source>
</reference>
<keyword evidence="11 14" id="KW-0472">Membrane</keyword>
<dbReference type="Gene3D" id="3.55.50.30">
    <property type="match status" value="1"/>
</dbReference>
<dbReference type="Gene3D" id="2.40.170.20">
    <property type="entry name" value="TonB-dependent receptor, beta-barrel domain"/>
    <property type="match status" value="1"/>
</dbReference>
<evidence type="ECO:0000256" key="10">
    <source>
        <dbReference type="ARBA" id="ARBA00023077"/>
    </source>
</evidence>
<dbReference type="Proteomes" id="UP000318825">
    <property type="component" value="Unassembled WGS sequence"/>
</dbReference>
<dbReference type="InterPro" id="IPR039426">
    <property type="entry name" value="TonB-dep_rcpt-like"/>
</dbReference>
<evidence type="ECO:0000256" key="2">
    <source>
        <dbReference type="ARBA" id="ARBA00009810"/>
    </source>
</evidence>
<evidence type="ECO:0000256" key="7">
    <source>
        <dbReference type="ARBA" id="ARBA00022729"/>
    </source>
</evidence>
<proteinExistence type="inferred from homology"/>